<comment type="caution">
    <text evidence="1">The sequence shown here is derived from an EMBL/GenBank/DDBJ whole genome shotgun (WGS) entry which is preliminary data.</text>
</comment>
<proteinExistence type="predicted"/>
<gene>
    <name evidence="1" type="ORF">AAG747_21725</name>
</gene>
<keyword evidence="2" id="KW-1185">Reference proteome</keyword>
<reference evidence="1 2" key="1">
    <citation type="submission" date="2024-04" db="EMBL/GenBank/DDBJ databases">
        <title>Novel genus in family Flammeovirgaceae.</title>
        <authorList>
            <person name="Nguyen T.H."/>
            <person name="Vuong T.Q."/>
            <person name="Le H."/>
            <person name="Kim S.-G."/>
        </authorList>
    </citation>
    <scope>NUCLEOTIDE SEQUENCE [LARGE SCALE GENOMIC DNA]</scope>
    <source>
        <strain evidence="1 2">JCM 23209</strain>
    </source>
</reference>
<evidence type="ECO:0000313" key="1">
    <source>
        <dbReference type="EMBL" id="MEN7550555.1"/>
    </source>
</evidence>
<dbReference type="NCBIfam" id="TIGR03696">
    <property type="entry name" value="Rhs_assc_core"/>
    <property type="match status" value="1"/>
</dbReference>
<protein>
    <submittedName>
        <fullName evidence="1">RHS repeat-associated core domain-containing protein</fullName>
    </submittedName>
</protein>
<dbReference type="EMBL" id="JBDKWZ010000014">
    <property type="protein sequence ID" value="MEN7550555.1"/>
    <property type="molecule type" value="Genomic_DNA"/>
</dbReference>
<evidence type="ECO:0000313" key="2">
    <source>
        <dbReference type="Proteomes" id="UP001403385"/>
    </source>
</evidence>
<name>A0AAW9S5U5_9BACT</name>
<organism evidence="1 2">
    <name type="scientific">Rapidithrix thailandica</name>
    <dbReference type="NCBI Taxonomy" id="413964"/>
    <lineage>
        <taxon>Bacteria</taxon>
        <taxon>Pseudomonadati</taxon>
        <taxon>Bacteroidota</taxon>
        <taxon>Cytophagia</taxon>
        <taxon>Cytophagales</taxon>
        <taxon>Flammeovirgaceae</taxon>
        <taxon>Rapidithrix</taxon>
    </lineage>
</organism>
<dbReference type="Gene3D" id="2.180.10.10">
    <property type="entry name" value="RHS repeat-associated core"/>
    <property type="match status" value="1"/>
</dbReference>
<accession>A0AAW9S5U5</accession>
<sequence>MATITDRGKYKDNRRASEVLSASDYFPFGKQMAGRNYSDENYRYGFNGKEGDGSFNKEGDDFTHYDFGARIYDGRIGRWLSRDPLEVKYPMLSTYCFVGNSPIMVIDPNGKEIILVNYENWSEKQKEAWETFLRTPSGKELYEKYNNSKVHDIYFVQSKYKLQTYSSRTKQRSINAGGITLRDISNDKSKIDVGGRYFNIDESWFFGNDEIEFDDIQYIKDNKTNLSKKRGVLQF</sequence>
<dbReference type="Proteomes" id="UP001403385">
    <property type="component" value="Unassembled WGS sequence"/>
</dbReference>
<dbReference type="PANTHER" id="PTHR32305:SF15">
    <property type="entry name" value="PROTEIN RHSA-RELATED"/>
    <property type="match status" value="1"/>
</dbReference>
<dbReference type="InterPro" id="IPR022385">
    <property type="entry name" value="Rhs_assc_core"/>
</dbReference>
<dbReference type="PANTHER" id="PTHR32305">
    <property type="match status" value="1"/>
</dbReference>
<dbReference type="AlphaFoldDB" id="A0AAW9S5U5"/>
<dbReference type="InterPro" id="IPR050708">
    <property type="entry name" value="T6SS_VgrG/RHS"/>
</dbReference>